<protein>
    <submittedName>
        <fullName evidence="1">Uncharacterized protein</fullName>
    </submittedName>
</protein>
<dbReference type="AlphaFoldDB" id="A0A4T2C9U4"/>
<keyword evidence="2" id="KW-1185">Reference proteome</keyword>
<comment type="caution">
    <text evidence="1">The sequence shown here is derived from an EMBL/GenBank/DDBJ whole genome shotgun (WGS) entry which is preliminary data.</text>
</comment>
<proteinExistence type="predicted"/>
<dbReference type="EMBL" id="QYRT01000004">
    <property type="protein sequence ID" value="TIH40181.1"/>
    <property type="molecule type" value="Genomic_DNA"/>
</dbReference>
<dbReference type="Proteomes" id="UP000306192">
    <property type="component" value="Unassembled WGS sequence"/>
</dbReference>
<evidence type="ECO:0000313" key="1">
    <source>
        <dbReference type="EMBL" id="TIH40181.1"/>
    </source>
</evidence>
<name>A0A4T2C9U4_9MICO</name>
<evidence type="ECO:0000313" key="2">
    <source>
        <dbReference type="Proteomes" id="UP000306192"/>
    </source>
</evidence>
<organism evidence="1 2">
    <name type="scientific">Subtercola vilae</name>
    <dbReference type="NCBI Taxonomy" id="2056433"/>
    <lineage>
        <taxon>Bacteria</taxon>
        <taxon>Bacillati</taxon>
        <taxon>Actinomycetota</taxon>
        <taxon>Actinomycetes</taxon>
        <taxon>Micrococcales</taxon>
        <taxon>Microbacteriaceae</taxon>
        <taxon>Subtercola</taxon>
    </lineage>
</organism>
<sequence length="157" mass="17279">MSRKTRKPAVLDMDHSFENDLFADVDLPPTVAPPEESQMPLGGVHPDVINASGTTTGPGMNWSKVTLGLWGIGSTHNNTSWKFRLQQAVTLSDIKQRSPLTGTVSIVSREVGGVELTGAGSLDRLEVVQILENQGYVFTEEFVTDTQHVERFELREE</sequence>
<dbReference type="RefSeq" id="WP_136640819.1">
    <property type="nucleotide sequence ID" value="NZ_QYRT01000004.1"/>
</dbReference>
<reference evidence="1 2" key="1">
    <citation type="journal article" date="2019" name="Microorganisms">
        <title>Systematic Affiliation and Genome Analysis of Subtercola vilae DB165(T) with Particular Emphasis on Cold Adaptation of an Isolate from a High-Altitude Cold Volcano Lake.</title>
        <authorList>
            <person name="Villalobos A.S."/>
            <person name="Wiese J."/>
            <person name="Imhoff J.F."/>
            <person name="Dorador C."/>
            <person name="Keller A."/>
            <person name="Hentschel U."/>
        </authorList>
    </citation>
    <scope>NUCLEOTIDE SEQUENCE [LARGE SCALE GENOMIC DNA]</scope>
    <source>
        <strain evidence="1 2">DB165</strain>
    </source>
</reference>
<gene>
    <name evidence="1" type="ORF">D4765_03445</name>
</gene>
<accession>A0A4T2C9U4</accession>